<comment type="caution">
    <text evidence="8">The sequence shown here is derived from an EMBL/GenBank/DDBJ whole genome shotgun (WGS) entry which is preliminary data.</text>
</comment>
<evidence type="ECO:0000256" key="4">
    <source>
        <dbReference type="HAMAP-Rule" id="MF_01365"/>
    </source>
</evidence>
<sequence length="181" mass="19793">MSKIGKKPINIPQEVEIKIHGNVLEFKGKNGSLRVEILPFIKAELKDNTLSFDVVNDSRQAKANWGTTRALAQNAIIGVKDGFSKILEIEGVGYKVSAEGNNLTFNIGFSHPVKFIPPEGIKISVEKNIIKVSGIDKALVGKTAAEIRSLKKPEPYKGKGIKYRGEIIRRKEGKKAAATAK</sequence>
<dbReference type="PROSITE" id="PS00525">
    <property type="entry name" value="RIBOSOMAL_L6_1"/>
    <property type="match status" value="1"/>
</dbReference>
<comment type="function">
    <text evidence="4 6">This protein binds to the 23S rRNA, and is important in its secondary structure. It is located near the subunit interface in the base of the L7/L12 stalk, and near the tRNA binding site of the peptidyltransferase center.</text>
</comment>
<dbReference type="PANTHER" id="PTHR11655">
    <property type="entry name" value="60S/50S RIBOSOMAL PROTEIN L6/L9"/>
    <property type="match status" value="1"/>
</dbReference>
<dbReference type="PANTHER" id="PTHR11655:SF14">
    <property type="entry name" value="LARGE RIBOSOMAL SUBUNIT PROTEIN UL6M"/>
    <property type="match status" value="1"/>
</dbReference>
<organism evidence="8 9">
    <name type="scientific">Candidatus Wolfebacteria bacterium GW2011_GWB1_41_12</name>
    <dbReference type="NCBI Taxonomy" id="1619006"/>
    <lineage>
        <taxon>Bacteria</taxon>
        <taxon>Candidatus Wolfeibacteriota</taxon>
    </lineage>
</organism>
<dbReference type="SUPFAM" id="SSF56053">
    <property type="entry name" value="Ribosomal protein L6"/>
    <property type="match status" value="2"/>
</dbReference>
<name>A0A0G0UJB0_9BACT</name>
<dbReference type="PIRSF" id="PIRSF002162">
    <property type="entry name" value="Ribosomal_L6"/>
    <property type="match status" value="1"/>
</dbReference>
<dbReference type="AlphaFoldDB" id="A0A0G0UJB0"/>
<keyword evidence="3 4" id="KW-0687">Ribonucleoprotein</keyword>
<evidence type="ECO:0000259" key="7">
    <source>
        <dbReference type="Pfam" id="PF00347"/>
    </source>
</evidence>
<keyword evidence="4 6" id="KW-0694">RNA-binding</keyword>
<dbReference type="InterPro" id="IPR019906">
    <property type="entry name" value="Ribosomal_uL6_bac-type"/>
</dbReference>
<dbReference type="Proteomes" id="UP000033918">
    <property type="component" value="Unassembled WGS sequence"/>
</dbReference>
<dbReference type="EMBL" id="LCAK01000003">
    <property type="protein sequence ID" value="KKR88869.1"/>
    <property type="molecule type" value="Genomic_DNA"/>
</dbReference>
<dbReference type="InterPro" id="IPR000702">
    <property type="entry name" value="Ribosomal_uL6-like"/>
</dbReference>
<evidence type="ECO:0000256" key="3">
    <source>
        <dbReference type="ARBA" id="ARBA00023274"/>
    </source>
</evidence>
<keyword evidence="2 4" id="KW-0689">Ribosomal protein</keyword>
<dbReference type="InterPro" id="IPR020040">
    <property type="entry name" value="Ribosomal_uL6_a/b-dom"/>
</dbReference>
<accession>A0A0G0UJB0</accession>
<proteinExistence type="inferred from homology"/>
<dbReference type="Gene3D" id="3.90.930.12">
    <property type="entry name" value="Ribosomal protein L6, alpha-beta domain"/>
    <property type="match status" value="2"/>
</dbReference>
<comment type="subunit">
    <text evidence="4">Part of the 50S ribosomal subunit.</text>
</comment>
<feature type="domain" description="Large ribosomal subunit protein uL6 alpha-beta" evidence="7">
    <location>
        <begin position="91"/>
        <end position="163"/>
    </location>
</feature>
<dbReference type="PATRIC" id="fig|1619006.3.peg.413"/>
<dbReference type="FunFam" id="3.90.930.12:FF:000001">
    <property type="entry name" value="50S ribosomal protein L6"/>
    <property type="match status" value="1"/>
</dbReference>
<evidence type="ECO:0000256" key="5">
    <source>
        <dbReference type="RuleBase" id="RU003869"/>
    </source>
</evidence>
<evidence type="ECO:0000256" key="2">
    <source>
        <dbReference type="ARBA" id="ARBA00022980"/>
    </source>
</evidence>
<gene>
    <name evidence="4" type="primary">rplF</name>
    <name evidence="8" type="ORF">UU38_C0003G0121</name>
</gene>
<dbReference type="InterPro" id="IPR002358">
    <property type="entry name" value="Ribosomal_uL6_CS"/>
</dbReference>
<dbReference type="GO" id="GO:0022625">
    <property type="term" value="C:cytosolic large ribosomal subunit"/>
    <property type="evidence" value="ECO:0007669"/>
    <property type="project" value="UniProtKB-UniRule"/>
</dbReference>
<keyword evidence="4 6" id="KW-0699">rRNA-binding</keyword>
<dbReference type="GO" id="GO:0003735">
    <property type="term" value="F:structural constituent of ribosome"/>
    <property type="evidence" value="ECO:0007669"/>
    <property type="project" value="UniProtKB-UniRule"/>
</dbReference>
<evidence type="ECO:0000256" key="6">
    <source>
        <dbReference type="RuleBase" id="RU003870"/>
    </source>
</evidence>
<dbReference type="InterPro" id="IPR036789">
    <property type="entry name" value="Ribosomal_uL6-like_a/b-dom_sf"/>
</dbReference>
<dbReference type="PRINTS" id="PR00059">
    <property type="entry name" value="RIBOSOMALL6"/>
</dbReference>
<evidence type="ECO:0000256" key="1">
    <source>
        <dbReference type="ARBA" id="ARBA00009356"/>
    </source>
</evidence>
<evidence type="ECO:0000313" key="9">
    <source>
        <dbReference type="Proteomes" id="UP000033918"/>
    </source>
</evidence>
<dbReference type="NCBIfam" id="TIGR03654">
    <property type="entry name" value="L6_bact"/>
    <property type="match status" value="1"/>
</dbReference>
<protein>
    <recommendedName>
        <fullName evidence="4">Large ribosomal subunit protein uL6</fullName>
    </recommendedName>
</protein>
<dbReference type="Pfam" id="PF00347">
    <property type="entry name" value="Ribosomal_L6"/>
    <property type="match status" value="2"/>
</dbReference>
<evidence type="ECO:0000313" key="8">
    <source>
        <dbReference type="EMBL" id="KKR88869.1"/>
    </source>
</evidence>
<reference evidence="8 9" key="1">
    <citation type="journal article" date="2015" name="Nature">
        <title>rRNA introns, odd ribosomes, and small enigmatic genomes across a large radiation of phyla.</title>
        <authorList>
            <person name="Brown C.T."/>
            <person name="Hug L.A."/>
            <person name="Thomas B.C."/>
            <person name="Sharon I."/>
            <person name="Castelle C.J."/>
            <person name="Singh A."/>
            <person name="Wilkins M.J."/>
            <person name="Williams K.H."/>
            <person name="Banfield J.F."/>
        </authorList>
    </citation>
    <scope>NUCLEOTIDE SEQUENCE [LARGE SCALE GENOMIC DNA]</scope>
</reference>
<dbReference type="HAMAP" id="MF_01365_B">
    <property type="entry name" value="Ribosomal_uL6_B"/>
    <property type="match status" value="1"/>
</dbReference>
<feature type="domain" description="Large ribosomal subunit protein uL6 alpha-beta" evidence="7">
    <location>
        <begin position="11"/>
        <end position="82"/>
    </location>
</feature>
<dbReference type="GO" id="GO:0019843">
    <property type="term" value="F:rRNA binding"/>
    <property type="evidence" value="ECO:0007669"/>
    <property type="project" value="UniProtKB-UniRule"/>
</dbReference>
<comment type="similarity">
    <text evidence="1 4 5">Belongs to the universal ribosomal protein uL6 family.</text>
</comment>
<dbReference type="GO" id="GO:0002181">
    <property type="term" value="P:cytoplasmic translation"/>
    <property type="evidence" value="ECO:0007669"/>
    <property type="project" value="TreeGrafter"/>
</dbReference>